<comment type="function">
    <text evidence="1">Core subunit of the mitochondrial membrane respiratory chain NADH dehydrogenase (Complex I) which catalyzes electron transfer from NADH through the respiratory chain, using ubiquinone as an electron acceptor. Essential for the catalytic activity and assembly of complex I.</text>
</comment>
<dbReference type="AlphaFoldDB" id="A0A3G1PWC9"/>
<dbReference type="Gene3D" id="1.20.120.1200">
    <property type="entry name" value="NADH-ubiquinone/plastoquinone oxidoreductase chain 6, subunit NuoJ"/>
    <property type="match status" value="1"/>
</dbReference>
<dbReference type="GO" id="GO:0008137">
    <property type="term" value="F:NADH dehydrogenase (ubiquinone) activity"/>
    <property type="evidence" value="ECO:0007669"/>
    <property type="project" value="UniProtKB-UniRule"/>
</dbReference>
<evidence type="ECO:0000256" key="1">
    <source>
        <dbReference type="RuleBase" id="RU004430"/>
    </source>
</evidence>
<comment type="subcellular location">
    <subcellularLocation>
        <location evidence="1">Mitochondrion membrane</location>
        <topology evidence="1">Multi-pass membrane protein</topology>
    </subcellularLocation>
</comment>
<keyword evidence="1" id="KW-0249">Electron transport</keyword>
<reference evidence="2" key="1">
    <citation type="journal article" date="2018" name="Mitochondrial DNA A DNA Mapp Seq Anal">
        <title>Comparative analysis of the mitochondrial genomes of six newly sequenced diatoms reveals group II introns in the barcoding region of cox1.</title>
        <authorList>
            <person name="Pogoda C.S."/>
            <person name="Keepers K.G."/>
            <person name="Hamsher S.E."/>
            <person name="Stepanek J.G."/>
            <person name="Kane N.C."/>
            <person name="Kociolek J.P."/>
        </authorList>
    </citation>
    <scope>NUCLEOTIDE SEQUENCE</scope>
</reference>
<feature type="transmembrane region" description="Helical" evidence="1">
    <location>
        <begin position="55"/>
        <end position="79"/>
    </location>
</feature>
<keyword evidence="1" id="KW-0813">Transport</keyword>
<feature type="transmembrane region" description="Helical" evidence="1">
    <location>
        <begin position="170"/>
        <end position="197"/>
    </location>
</feature>
<keyword evidence="1" id="KW-0520">NAD</keyword>
<dbReference type="EMBL" id="MF997419">
    <property type="protein sequence ID" value="AVR57502.1"/>
    <property type="molecule type" value="Genomic_DNA"/>
</dbReference>
<keyword evidence="1" id="KW-1133">Transmembrane helix</keyword>
<dbReference type="Pfam" id="PF00499">
    <property type="entry name" value="Oxidored_q3"/>
    <property type="match status" value="1"/>
</dbReference>
<dbReference type="GO" id="GO:0031966">
    <property type="term" value="C:mitochondrial membrane"/>
    <property type="evidence" value="ECO:0007669"/>
    <property type="project" value="UniProtKB-SubCell"/>
</dbReference>
<proteinExistence type="inferred from homology"/>
<sequence>MLLVLNFYFILSLGIIISSSFVVFSNNPIYSLLWLVVSFLFSSSLLLILGCEFLALIFIVVYVGAIAVLFLFVVMLLDLKINNLRSKKNNAFFSVAIFGFIVLLCLLFFNLNFLKYEFIFSNFNLICQKCFIDFKNLLLNFSFSIDKINFLFINWKDSINSLNEVEIYSIVLYDIFVVQFLLVGFILLSVLIGVVFLTNSYESSKIIEQASFKQISLNSNFFYK</sequence>
<keyword evidence="1" id="KW-0472">Membrane</keyword>
<feature type="transmembrane region" description="Helical" evidence="1">
    <location>
        <begin position="31"/>
        <end position="49"/>
    </location>
</feature>
<gene>
    <name evidence="2" type="primary">nad6</name>
</gene>
<keyword evidence="1 2" id="KW-0496">Mitochondrion</keyword>
<dbReference type="PANTHER" id="PTHR33269:SF17">
    <property type="entry name" value="NADH-UBIQUINONE OXIDOREDUCTASE CHAIN 6"/>
    <property type="match status" value="1"/>
</dbReference>
<dbReference type="EC" id="7.1.1.2" evidence="1"/>
<keyword evidence="1" id="KW-0830">Ubiquinone</keyword>
<keyword evidence="1" id="KW-0679">Respiratory chain</keyword>
<accession>A0A3G1PWC9</accession>
<dbReference type="InterPro" id="IPR001457">
    <property type="entry name" value="NADH_UbQ/plastoQ_OxRdtase_su6"/>
</dbReference>
<keyword evidence="1" id="KW-1278">Translocase</keyword>
<dbReference type="InterPro" id="IPR042106">
    <property type="entry name" value="Nuo/plastoQ_OxRdtase_6_NuoJ"/>
</dbReference>
<feature type="transmembrane region" description="Helical" evidence="1">
    <location>
        <begin position="6"/>
        <end position="24"/>
    </location>
</feature>
<comment type="catalytic activity">
    <reaction evidence="1">
        <text>a ubiquinone + NADH + 5 H(+)(in) = a ubiquinol + NAD(+) + 4 H(+)(out)</text>
        <dbReference type="Rhea" id="RHEA:29091"/>
        <dbReference type="Rhea" id="RHEA-COMP:9565"/>
        <dbReference type="Rhea" id="RHEA-COMP:9566"/>
        <dbReference type="ChEBI" id="CHEBI:15378"/>
        <dbReference type="ChEBI" id="CHEBI:16389"/>
        <dbReference type="ChEBI" id="CHEBI:17976"/>
        <dbReference type="ChEBI" id="CHEBI:57540"/>
        <dbReference type="ChEBI" id="CHEBI:57945"/>
        <dbReference type="EC" id="7.1.1.2"/>
    </reaction>
</comment>
<feature type="transmembrane region" description="Helical" evidence="1">
    <location>
        <begin position="91"/>
        <end position="111"/>
    </location>
</feature>
<name>A0A3G1PWC9_9STRA</name>
<evidence type="ECO:0000313" key="2">
    <source>
        <dbReference type="EMBL" id="AVR57502.1"/>
    </source>
</evidence>
<comment type="similarity">
    <text evidence="1">Belongs to the complex I subunit 6 family.</text>
</comment>
<geneLocation type="mitochondrion" evidence="2"/>
<protein>
    <recommendedName>
        <fullName evidence="1">NADH-ubiquinone oxidoreductase chain 6</fullName>
        <ecNumber evidence="1">7.1.1.2</ecNumber>
    </recommendedName>
</protein>
<organism evidence="2">
    <name type="scientific">Entomoneis sp</name>
    <dbReference type="NCBI Taxonomy" id="186043"/>
    <lineage>
        <taxon>Eukaryota</taxon>
        <taxon>Sar</taxon>
        <taxon>Stramenopiles</taxon>
        <taxon>Ochrophyta</taxon>
        <taxon>Bacillariophyta</taxon>
        <taxon>Bacillariophyceae</taxon>
        <taxon>Bacillariophycidae</taxon>
        <taxon>Entomoneidaceae</taxon>
        <taxon>Entomoneis</taxon>
    </lineage>
</organism>
<dbReference type="PANTHER" id="PTHR33269">
    <property type="entry name" value="NADH-UBIQUINONE OXIDOREDUCTASE CHAIN 6"/>
    <property type="match status" value="1"/>
</dbReference>
<keyword evidence="1" id="KW-0812">Transmembrane</keyword>